<protein>
    <recommendedName>
        <fullName evidence="3">Bacteriophage protein</fullName>
    </recommendedName>
</protein>
<dbReference type="Proteomes" id="UP000180043">
    <property type="component" value="Unassembled WGS sequence"/>
</dbReference>
<gene>
    <name evidence="1" type="ORF">BKG82_16075</name>
</gene>
<name>A0A1S1LN58_MYCCH</name>
<dbReference type="AlphaFoldDB" id="A0A1S1LN58"/>
<dbReference type="RefSeq" id="WP_057969549.1">
    <property type="nucleotide sequence ID" value="NZ_MLII01000011.1"/>
</dbReference>
<comment type="caution">
    <text evidence="1">The sequence shown here is derived from an EMBL/GenBank/DDBJ whole genome shotgun (WGS) entry which is preliminary data.</text>
</comment>
<evidence type="ECO:0008006" key="3">
    <source>
        <dbReference type="Google" id="ProtNLM"/>
    </source>
</evidence>
<sequence length="372" mass="40068">MARQGIQASGDVLVNSLADGTDINAVWEDLIAAFDLYNSERTTIASLLSFKTINSSDAVPQSVGSASFEVATEHGLPKSAGTPADALLLGYDFDDFDLRTAFTWKFLRNADRRQVDAVINGVMESDNKLVTGTILRRLFDPTEGVNEFGARVFGLYTGADGVTPPPYLGNQFPSNTNHYLPTQNATLDSQDIEDALNLIRIKGYGLDSSSQLLIIANPVESEQIQTWRSGKESRSGGPIAKHDFVPSVKAPPYLQPENIVGQPISGDYYGREVLGSYGPAWLLETSFVPAGYVAVVASGGPNSERNAVGMREHTNVAYQGLRTIPGNFQGYPLIDAFYQRSFGVGVRQRGSAVCLQVTAGSTYTAPTSLIPV</sequence>
<proteinExistence type="predicted"/>
<organism evidence="1 2">
    <name type="scientific">Mycobacteroides chelonae</name>
    <name type="common">Mycobacterium chelonae</name>
    <dbReference type="NCBI Taxonomy" id="1774"/>
    <lineage>
        <taxon>Bacteria</taxon>
        <taxon>Bacillati</taxon>
        <taxon>Actinomycetota</taxon>
        <taxon>Actinomycetes</taxon>
        <taxon>Mycobacteriales</taxon>
        <taxon>Mycobacteriaceae</taxon>
        <taxon>Mycobacteroides</taxon>
    </lineage>
</organism>
<accession>A0A1S1LN58</accession>
<reference evidence="1 2" key="1">
    <citation type="submission" date="2016-10" db="EMBL/GenBank/DDBJ databases">
        <title>Evaluation of Human, Veterinary and Environmental Mycobacterium chelonae Isolates by Core Genome Phylogenomic Analysis, Targeted Gene Comparison, and Anti-microbial Susceptibility Patterns: A Tale of Mistaken Identities.</title>
        <authorList>
            <person name="Fogelson S.B."/>
            <person name="Camus A.C."/>
            <person name="Lorenz W."/>
            <person name="Vasireddy R."/>
            <person name="Vasireddy S."/>
            <person name="Smith T."/>
            <person name="Brown-Elliott B.A."/>
            <person name="Wallace R.J.Jr."/>
            <person name="Hasan N.A."/>
            <person name="Reischl U."/>
            <person name="Sanchez S."/>
        </authorList>
    </citation>
    <scope>NUCLEOTIDE SEQUENCE [LARGE SCALE GENOMIC DNA]</scope>
    <source>
        <strain evidence="1 2">15515</strain>
    </source>
</reference>
<evidence type="ECO:0000313" key="1">
    <source>
        <dbReference type="EMBL" id="OHU56733.1"/>
    </source>
</evidence>
<evidence type="ECO:0000313" key="2">
    <source>
        <dbReference type="Proteomes" id="UP000180043"/>
    </source>
</evidence>
<dbReference type="EMBL" id="MLIQ01000016">
    <property type="protein sequence ID" value="OHU56733.1"/>
    <property type="molecule type" value="Genomic_DNA"/>
</dbReference>